<dbReference type="PROSITE" id="PS51746">
    <property type="entry name" value="PPM_2"/>
    <property type="match status" value="1"/>
</dbReference>
<proteinExistence type="predicted"/>
<accession>A0A9D1CI61</accession>
<reference evidence="2" key="2">
    <citation type="journal article" date="2021" name="PeerJ">
        <title>Extensive microbial diversity within the chicken gut microbiome revealed by metagenomics and culture.</title>
        <authorList>
            <person name="Gilroy R."/>
            <person name="Ravi A."/>
            <person name="Getino M."/>
            <person name="Pursley I."/>
            <person name="Horton D.L."/>
            <person name="Alikhan N.F."/>
            <person name="Baker D."/>
            <person name="Gharbi K."/>
            <person name="Hall N."/>
            <person name="Watson M."/>
            <person name="Adriaenssens E.M."/>
            <person name="Foster-Nyarko E."/>
            <person name="Jarju S."/>
            <person name="Secka A."/>
            <person name="Antonio M."/>
            <person name="Oren A."/>
            <person name="Chaudhuri R.R."/>
            <person name="La Ragione R."/>
            <person name="Hildebrand F."/>
            <person name="Pallen M.J."/>
        </authorList>
    </citation>
    <scope>NUCLEOTIDE SEQUENCE</scope>
    <source>
        <strain evidence="2">ChiHile30-977</strain>
    </source>
</reference>
<evidence type="ECO:0000313" key="2">
    <source>
        <dbReference type="EMBL" id="HIQ62332.1"/>
    </source>
</evidence>
<dbReference type="EMBL" id="DVFI01000026">
    <property type="protein sequence ID" value="HIQ62332.1"/>
    <property type="molecule type" value="Genomic_DNA"/>
</dbReference>
<protein>
    <submittedName>
        <fullName evidence="2">Protein phosphatase 2C domain-containing protein</fullName>
    </submittedName>
</protein>
<reference evidence="2" key="1">
    <citation type="submission" date="2020-10" db="EMBL/GenBank/DDBJ databases">
        <authorList>
            <person name="Gilroy R."/>
        </authorList>
    </citation>
    <scope>NUCLEOTIDE SEQUENCE</scope>
    <source>
        <strain evidence="2">ChiHile30-977</strain>
    </source>
</reference>
<dbReference type="InterPro" id="IPR036457">
    <property type="entry name" value="PPM-type-like_dom_sf"/>
</dbReference>
<gene>
    <name evidence="2" type="ORF">IAA66_01935</name>
</gene>
<dbReference type="SUPFAM" id="SSF81606">
    <property type="entry name" value="PP2C-like"/>
    <property type="match status" value="1"/>
</dbReference>
<dbReference type="AlphaFoldDB" id="A0A9D1CI61"/>
<dbReference type="Gene3D" id="3.60.40.10">
    <property type="entry name" value="PPM-type phosphatase domain"/>
    <property type="match status" value="1"/>
</dbReference>
<feature type="domain" description="PPM-type phosphatase" evidence="1">
    <location>
        <begin position="2"/>
        <end position="250"/>
    </location>
</feature>
<sequence>MRWHMLADTRRNTHWEDKPNEDFCWFDAEAGAALVLDGVTRDREAGRYPNPSPARLASEAFAAAARAALRSSAAMPPDERLARAAREGNQAVAAMNRAFAGDFLPGTVGILALLCDRRLHYICLGDANGILFSAGAALRFTHSQTDAVHRRRGEWSAHQIRTQICNHPDHPCGYGVWNGQDSARHFLCWGSLPLRPGDMLLLCTDGLDPFLRAAGEASLAGLSPEALLARAMAYTEGAWMDDRTAVVTRAEA</sequence>
<name>A0A9D1CI61_9FIRM</name>
<dbReference type="InterPro" id="IPR001932">
    <property type="entry name" value="PPM-type_phosphatase-like_dom"/>
</dbReference>
<dbReference type="Proteomes" id="UP000886819">
    <property type="component" value="Unassembled WGS sequence"/>
</dbReference>
<comment type="caution">
    <text evidence="2">The sequence shown here is derived from an EMBL/GenBank/DDBJ whole genome shotgun (WGS) entry which is preliminary data.</text>
</comment>
<organism evidence="2 3">
    <name type="scientific">Candidatus Avichristensenella intestinipullorum</name>
    <dbReference type="NCBI Taxonomy" id="2840693"/>
    <lineage>
        <taxon>Bacteria</taxon>
        <taxon>Bacillati</taxon>
        <taxon>Bacillota</taxon>
        <taxon>Clostridia</taxon>
        <taxon>Candidatus Avichristensenella</taxon>
    </lineage>
</organism>
<evidence type="ECO:0000313" key="3">
    <source>
        <dbReference type="Proteomes" id="UP000886819"/>
    </source>
</evidence>
<evidence type="ECO:0000259" key="1">
    <source>
        <dbReference type="PROSITE" id="PS51746"/>
    </source>
</evidence>